<evidence type="ECO:0000313" key="4">
    <source>
        <dbReference type="Proteomes" id="UP000596742"/>
    </source>
</evidence>
<dbReference type="GO" id="GO:0005737">
    <property type="term" value="C:cytoplasm"/>
    <property type="evidence" value="ECO:0007669"/>
    <property type="project" value="TreeGrafter"/>
</dbReference>
<keyword evidence="4" id="KW-1185">Reference proteome</keyword>
<dbReference type="GO" id="GO:0045505">
    <property type="term" value="F:dynein intermediate chain binding"/>
    <property type="evidence" value="ECO:0007669"/>
    <property type="project" value="TreeGrafter"/>
</dbReference>
<dbReference type="InterPro" id="IPR038586">
    <property type="entry name" value="Tctex-1-like_sf"/>
</dbReference>
<dbReference type="Gene3D" id="3.30.1140.40">
    <property type="entry name" value="Tctex-1"/>
    <property type="match status" value="1"/>
</dbReference>
<evidence type="ECO:0008006" key="5">
    <source>
        <dbReference type="Google" id="ProtNLM"/>
    </source>
</evidence>
<comment type="caution">
    <text evidence="3">The sequence shown here is derived from an EMBL/GenBank/DDBJ whole genome shotgun (WGS) entry which is preliminary data.</text>
</comment>
<dbReference type="PANTHER" id="PTHR21255:SF23">
    <property type="entry name" value="DYNEIN LIGHT CHAIN"/>
    <property type="match status" value="1"/>
</dbReference>
<dbReference type="AlphaFoldDB" id="A0A8B6D9W0"/>
<sequence length="270" mass="29552">MSRRLSNLASSSLTRSEPITPKSRRMRGSIVASRLVAPFGGQGHTSSNVSDSTPFLEITSLGERSDGILHGKKLENTFKMGPDKTFKTAEIERATKEVLSENLKDVEYNATKCRELSQDVASKIMEKIKILGLKRYKVIAVVSIGSLKEKPGMQFGSRCLWNKNTDNFTSVKFSNDSIFSVAMVYEVLWDALLSSVYHSGTDRNQASTNRGPYGMPLLSSGTDRNQASTNRGPMGCSVVLSIPLGTDRNQASTNRGPMGCSVVLSIPLRY</sequence>
<accession>A0A8B6D9W0</accession>
<dbReference type="GO" id="GO:0005868">
    <property type="term" value="C:cytoplasmic dynein complex"/>
    <property type="evidence" value="ECO:0007669"/>
    <property type="project" value="TreeGrafter"/>
</dbReference>
<dbReference type="Proteomes" id="UP000596742">
    <property type="component" value="Unassembled WGS sequence"/>
</dbReference>
<dbReference type="CDD" id="cd21451">
    <property type="entry name" value="DLC-like_TCTEX1D"/>
    <property type="match status" value="1"/>
</dbReference>
<evidence type="ECO:0000256" key="1">
    <source>
        <dbReference type="ARBA" id="ARBA00005361"/>
    </source>
</evidence>
<comment type="similarity">
    <text evidence="1">Belongs to the dynein light chain Tctex-type family.</text>
</comment>
<feature type="compositionally biased region" description="Polar residues" evidence="2">
    <location>
        <begin position="219"/>
        <end position="230"/>
    </location>
</feature>
<organism evidence="3 4">
    <name type="scientific">Mytilus galloprovincialis</name>
    <name type="common">Mediterranean mussel</name>
    <dbReference type="NCBI Taxonomy" id="29158"/>
    <lineage>
        <taxon>Eukaryota</taxon>
        <taxon>Metazoa</taxon>
        <taxon>Spiralia</taxon>
        <taxon>Lophotrochozoa</taxon>
        <taxon>Mollusca</taxon>
        <taxon>Bivalvia</taxon>
        <taxon>Autobranchia</taxon>
        <taxon>Pteriomorphia</taxon>
        <taxon>Mytilida</taxon>
        <taxon>Mytiloidea</taxon>
        <taxon>Mytilidae</taxon>
        <taxon>Mytilinae</taxon>
        <taxon>Mytilus</taxon>
    </lineage>
</organism>
<dbReference type="OrthoDB" id="10260741at2759"/>
<feature type="region of interest" description="Disordered" evidence="2">
    <location>
        <begin position="202"/>
        <end position="230"/>
    </location>
</feature>
<evidence type="ECO:0000313" key="3">
    <source>
        <dbReference type="EMBL" id="VDI16339.1"/>
    </source>
</evidence>
<name>A0A8B6D9W0_MYTGA</name>
<feature type="compositionally biased region" description="Low complexity" evidence="2">
    <location>
        <begin position="1"/>
        <end position="16"/>
    </location>
</feature>
<dbReference type="PANTHER" id="PTHR21255">
    <property type="entry name" value="T-COMPLEX-ASSOCIATED-TESTIS-EXPRESSED 1/ DYNEIN LIGHT CHAIN"/>
    <property type="match status" value="1"/>
</dbReference>
<dbReference type="GO" id="GO:0007018">
    <property type="term" value="P:microtubule-based movement"/>
    <property type="evidence" value="ECO:0007669"/>
    <property type="project" value="TreeGrafter"/>
</dbReference>
<proteinExistence type="inferred from homology"/>
<protein>
    <recommendedName>
        <fullName evidence="5">Tctex1 domain-containing protein</fullName>
    </recommendedName>
</protein>
<dbReference type="EMBL" id="UYJE01003078">
    <property type="protein sequence ID" value="VDI16339.1"/>
    <property type="molecule type" value="Genomic_DNA"/>
</dbReference>
<dbReference type="Pfam" id="PF03645">
    <property type="entry name" value="Tctex-1"/>
    <property type="match status" value="1"/>
</dbReference>
<dbReference type="InterPro" id="IPR005334">
    <property type="entry name" value="Tctex-1-like"/>
</dbReference>
<reference evidence="3" key="1">
    <citation type="submission" date="2018-11" db="EMBL/GenBank/DDBJ databases">
        <authorList>
            <person name="Alioto T."/>
            <person name="Alioto T."/>
        </authorList>
    </citation>
    <scope>NUCLEOTIDE SEQUENCE</scope>
</reference>
<feature type="region of interest" description="Disordered" evidence="2">
    <location>
        <begin position="1"/>
        <end position="27"/>
    </location>
</feature>
<evidence type="ECO:0000256" key="2">
    <source>
        <dbReference type="SAM" id="MobiDB-lite"/>
    </source>
</evidence>
<gene>
    <name evidence="3" type="ORF">MGAL_10B042406</name>
</gene>